<dbReference type="EC" id="5.6.2.3" evidence="17"/>
<comment type="caution">
    <text evidence="24">The sequence shown here is derived from an EMBL/GenBank/DDBJ whole genome shotgun (WGS) entry which is preliminary data.</text>
</comment>
<dbReference type="PANTHER" id="PTHR11472:SF41">
    <property type="entry name" value="ATP-DEPENDENT DNA HELICASE DDX11-RELATED"/>
    <property type="match status" value="1"/>
</dbReference>
<protein>
    <recommendedName>
        <fullName evidence="5">ATP-dependent DNA helicase CHL1</fullName>
        <ecNumber evidence="17">5.6.2.3</ecNumber>
    </recommendedName>
    <alternativeName>
        <fullName evidence="4">ATP-dependent DNA helicase chl1</fullName>
    </alternativeName>
    <alternativeName>
        <fullName evidence="16">Chromosome loss protein 1</fullName>
    </alternativeName>
    <alternativeName>
        <fullName evidence="18 19">DNA 5'-3' helicase CHL1</fullName>
    </alternativeName>
</protein>
<keyword evidence="22" id="KW-0175">Coiled coil</keyword>
<comment type="similarity">
    <text evidence="3">Belongs to the DEAD box helicase family. DEAH subfamily. DDX11/CHL1 sub-subfamily.</text>
</comment>
<evidence type="ECO:0000256" key="8">
    <source>
        <dbReference type="ARBA" id="ARBA00022801"/>
    </source>
</evidence>
<gene>
    <name evidence="24" type="primary">CHL1</name>
    <name evidence="24" type="ORF">LTR05_004026</name>
</gene>
<evidence type="ECO:0000256" key="7">
    <source>
        <dbReference type="ARBA" id="ARBA00022741"/>
    </source>
</evidence>
<feature type="domain" description="Helicase ATP-binding" evidence="23">
    <location>
        <begin position="4"/>
        <end position="414"/>
    </location>
</feature>
<evidence type="ECO:0000313" key="24">
    <source>
        <dbReference type="EMBL" id="KAK5086857.1"/>
    </source>
</evidence>
<dbReference type="GO" id="GO:0005634">
    <property type="term" value="C:nucleus"/>
    <property type="evidence" value="ECO:0007669"/>
    <property type="project" value="UniProtKB-SubCell"/>
</dbReference>
<dbReference type="InterPro" id="IPR014013">
    <property type="entry name" value="Helic_SF1/SF2_ATP-bd_DinG/Rad3"/>
</dbReference>
<dbReference type="SMART" id="SM00488">
    <property type="entry name" value="DEXDc2"/>
    <property type="match status" value="1"/>
</dbReference>
<evidence type="ECO:0000256" key="5">
    <source>
        <dbReference type="ARBA" id="ARBA00017386"/>
    </source>
</evidence>
<dbReference type="InterPro" id="IPR013020">
    <property type="entry name" value="Rad3/Chl1-like"/>
</dbReference>
<proteinExistence type="inferred from homology"/>
<keyword evidence="14" id="KW-0539">Nucleus</keyword>
<evidence type="ECO:0000256" key="11">
    <source>
        <dbReference type="ARBA" id="ARBA00023004"/>
    </source>
</evidence>
<dbReference type="PANTHER" id="PTHR11472">
    <property type="entry name" value="DNA REPAIR DEAD HELICASE RAD3/XP-D SUBFAMILY MEMBER"/>
    <property type="match status" value="1"/>
</dbReference>
<comment type="cofactor">
    <cofactor evidence="1">
        <name>[4Fe-4S] cluster</name>
        <dbReference type="ChEBI" id="CHEBI:49883"/>
    </cofactor>
</comment>
<evidence type="ECO:0000256" key="16">
    <source>
        <dbReference type="ARBA" id="ARBA00029709"/>
    </source>
</evidence>
<evidence type="ECO:0000259" key="23">
    <source>
        <dbReference type="PROSITE" id="PS51193"/>
    </source>
</evidence>
<comment type="subcellular location">
    <subcellularLocation>
        <location evidence="2">Nucleus</location>
    </subcellularLocation>
</comment>
<name>A0AAN7T0T8_9EURO</name>
<evidence type="ECO:0000256" key="17">
    <source>
        <dbReference type="ARBA" id="ARBA00044969"/>
    </source>
</evidence>
<evidence type="ECO:0000256" key="15">
    <source>
        <dbReference type="ARBA" id="ARBA00023306"/>
    </source>
</evidence>
<dbReference type="GO" id="GO:0043139">
    <property type="term" value="F:5'-3' DNA helicase activity"/>
    <property type="evidence" value="ECO:0007669"/>
    <property type="project" value="UniProtKB-EC"/>
</dbReference>
<evidence type="ECO:0000256" key="3">
    <source>
        <dbReference type="ARBA" id="ARBA00008435"/>
    </source>
</evidence>
<dbReference type="InterPro" id="IPR027417">
    <property type="entry name" value="P-loop_NTPase"/>
</dbReference>
<organism evidence="24 25">
    <name type="scientific">Lithohypha guttulata</name>
    <dbReference type="NCBI Taxonomy" id="1690604"/>
    <lineage>
        <taxon>Eukaryota</taxon>
        <taxon>Fungi</taxon>
        <taxon>Dikarya</taxon>
        <taxon>Ascomycota</taxon>
        <taxon>Pezizomycotina</taxon>
        <taxon>Eurotiomycetes</taxon>
        <taxon>Chaetothyriomycetidae</taxon>
        <taxon>Chaetothyriales</taxon>
        <taxon>Trichomeriaceae</taxon>
        <taxon>Lithohypha</taxon>
    </lineage>
</organism>
<keyword evidence="25" id="KW-1185">Reference proteome</keyword>
<feature type="coiled-coil region" evidence="22">
    <location>
        <begin position="80"/>
        <end position="107"/>
    </location>
</feature>
<evidence type="ECO:0000256" key="6">
    <source>
        <dbReference type="ARBA" id="ARBA00022723"/>
    </source>
</evidence>
<dbReference type="GO" id="GO:0016818">
    <property type="term" value="F:hydrolase activity, acting on acid anhydrides, in phosphorus-containing anhydrides"/>
    <property type="evidence" value="ECO:0007669"/>
    <property type="project" value="InterPro"/>
</dbReference>
<keyword evidence="11" id="KW-0408">Iron</keyword>
<dbReference type="Gene3D" id="3.40.50.300">
    <property type="entry name" value="P-loop containing nucleotide triphosphate hydrolases"/>
    <property type="match status" value="3"/>
</dbReference>
<evidence type="ECO:0000256" key="2">
    <source>
        <dbReference type="ARBA" id="ARBA00004123"/>
    </source>
</evidence>
<dbReference type="Pfam" id="PF06733">
    <property type="entry name" value="DEAD_2"/>
    <property type="match status" value="1"/>
</dbReference>
<evidence type="ECO:0000256" key="13">
    <source>
        <dbReference type="ARBA" id="ARBA00023235"/>
    </source>
</evidence>
<dbReference type="GO" id="GO:0003677">
    <property type="term" value="F:DNA binding"/>
    <property type="evidence" value="ECO:0007669"/>
    <property type="project" value="InterPro"/>
</dbReference>
<evidence type="ECO:0000256" key="12">
    <source>
        <dbReference type="ARBA" id="ARBA00023014"/>
    </source>
</evidence>
<dbReference type="GO" id="GO:0051536">
    <property type="term" value="F:iron-sulfur cluster binding"/>
    <property type="evidence" value="ECO:0007669"/>
    <property type="project" value="UniProtKB-KW"/>
</dbReference>
<evidence type="ECO:0000256" key="9">
    <source>
        <dbReference type="ARBA" id="ARBA00022806"/>
    </source>
</evidence>
<evidence type="ECO:0000256" key="18">
    <source>
        <dbReference type="ARBA" id="ARBA00044998"/>
    </source>
</evidence>
<reference evidence="24 25" key="1">
    <citation type="submission" date="2023-08" db="EMBL/GenBank/DDBJ databases">
        <title>Black Yeasts Isolated from many extreme environments.</title>
        <authorList>
            <person name="Coleine C."/>
            <person name="Stajich J.E."/>
            <person name="Selbmann L."/>
        </authorList>
    </citation>
    <scope>NUCLEOTIDE SEQUENCE [LARGE SCALE GENOMIC DNA]</scope>
    <source>
        <strain evidence="24 25">CCFEE 5910</strain>
    </source>
</reference>
<dbReference type="InterPro" id="IPR006554">
    <property type="entry name" value="Helicase-like_DEXD_c2"/>
</dbReference>
<keyword evidence="13" id="KW-0413">Isomerase</keyword>
<dbReference type="CDD" id="cd18788">
    <property type="entry name" value="SF2_C_XPD"/>
    <property type="match status" value="1"/>
</dbReference>
<keyword evidence="12" id="KW-0411">Iron-sulfur</keyword>
<evidence type="ECO:0000256" key="20">
    <source>
        <dbReference type="ARBA" id="ARBA00045702"/>
    </source>
</evidence>
<keyword evidence="9 24" id="KW-0347">Helicase</keyword>
<dbReference type="PROSITE" id="PS51193">
    <property type="entry name" value="HELICASE_ATP_BIND_2"/>
    <property type="match status" value="1"/>
</dbReference>
<dbReference type="SUPFAM" id="SSF52540">
    <property type="entry name" value="P-loop containing nucleoside triphosphate hydrolases"/>
    <property type="match status" value="1"/>
</dbReference>
<evidence type="ECO:0000256" key="4">
    <source>
        <dbReference type="ARBA" id="ARBA00016387"/>
    </source>
</evidence>
<dbReference type="InterPro" id="IPR010614">
    <property type="entry name" value="RAD3-like_helicase_DEAD"/>
</dbReference>
<dbReference type="AlphaFoldDB" id="A0AAN7T0T8"/>
<sequence>MKPSHHKFHHPYEPYNIQADFMLNLYQCIEDGNVGIFESPTGTGKSLSLICAALTWLRDDERRRIFGDQGDESELDWLEQAEMKARRQQLLDTHMDLEEKLNTIRLRNAKDQSRKHAAKRVKIDETIEEQDLLLEDYESNSEIGNNKLGGDQSLSSTTRALLEQLKPVKSAQEDVREEDRTKVIFCSRTHSQLTQFVKELRKISISSGASQDQREKENVKHLALGSRKNLCINLKVAGLSSTTAINERCLDLQKPGTVQDQKCKYLLSKVFSEDSERLEDFKNNVIARIQDIEDIANLGRKMSICPYYAARSVISAAEVLTLPYPLLLQRSAREALGVAVKDNIVIIDEAHNLASAIADTLSVVVPLTHLELAHKQVLGYCQKFRNKLKGKNRVYIAQIVRLLKACITRLQQAKESRTTETSLLANELISTSGTDQIQPHKLVKYIQESKLVYKIEGYAVLLEQQSGQQLNVRGSEQNAPQPKGVLAEFQNLLIALTNPTSEGRFFITQNAMEVALKYTLLDPQAHFEDIVKEARAVILAGGTMSPMNEWSEQLFPYVNIDKLQTYSFGHIIDKGNVLVQPLSRGSTGDEFDFTFNNRRNKRMDNDLSLLVERICTIAPDGMVVFFPSYEYLASITATWKIATEAGSPFSRIGTLKQIFQESKEVNVDELLTEYSNAINAGKGALMLAVVGGKLSEGINFSDKLGRVVICVGLPYPNVKSAEWKAKVEYIERLKYDRSKAEGAPDSGCKAKAQAAGMDYADNITMRAVNQSIGRAIRHKNDYAAIYLIDKRYATSKIQSRLPAWLRSSMRESEKLWPQVEQECNQFFAKKTQGSLQRI</sequence>
<keyword evidence="10" id="KW-0067">ATP-binding</keyword>
<dbReference type="InterPro" id="IPR006555">
    <property type="entry name" value="ATP-dep_Helicase_C"/>
</dbReference>
<dbReference type="GO" id="GO:0034085">
    <property type="term" value="P:establishment of sister chromatid cohesion"/>
    <property type="evidence" value="ECO:0007669"/>
    <property type="project" value="TreeGrafter"/>
</dbReference>
<evidence type="ECO:0000256" key="22">
    <source>
        <dbReference type="SAM" id="Coils"/>
    </source>
</evidence>
<dbReference type="Proteomes" id="UP001309876">
    <property type="component" value="Unassembled WGS sequence"/>
</dbReference>
<keyword evidence="8 24" id="KW-0378">Hydrolase</keyword>
<dbReference type="InterPro" id="IPR045028">
    <property type="entry name" value="DinG/Rad3-like"/>
</dbReference>
<keyword evidence="7" id="KW-0547">Nucleotide-binding</keyword>
<keyword evidence="6" id="KW-0479">Metal-binding</keyword>
<evidence type="ECO:0000256" key="14">
    <source>
        <dbReference type="ARBA" id="ARBA00023242"/>
    </source>
</evidence>
<dbReference type="EMBL" id="JAVRRJ010000003">
    <property type="protein sequence ID" value="KAK5086857.1"/>
    <property type="molecule type" value="Genomic_DNA"/>
</dbReference>
<dbReference type="SMART" id="SM00491">
    <property type="entry name" value="HELICc2"/>
    <property type="match status" value="1"/>
</dbReference>
<dbReference type="FunFam" id="3.40.50.300:FF:001372">
    <property type="entry name" value="ATP-dependent DNA helicase chl1"/>
    <property type="match status" value="1"/>
</dbReference>
<dbReference type="GO" id="GO:0046872">
    <property type="term" value="F:metal ion binding"/>
    <property type="evidence" value="ECO:0007669"/>
    <property type="project" value="UniProtKB-KW"/>
</dbReference>
<evidence type="ECO:0000313" key="25">
    <source>
        <dbReference type="Proteomes" id="UP001309876"/>
    </source>
</evidence>
<evidence type="ECO:0000256" key="19">
    <source>
        <dbReference type="ARBA" id="ARBA00045008"/>
    </source>
</evidence>
<comment type="function">
    <text evidence="20">ATP-dependent DNA helicase important for chromosome transmission and normal cell cycle progression in G(2)/M. May have a role in changing DNA topology to allow the loading of proteins involved in maintaining sister chromatid cohesion in the vicinity of the centromeres. Has a specific role in chromosome segregation during meiosis II.</text>
</comment>
<evidence type="ECO:0000256" key="21">
    <source>
        <dbReference type="ARBA" id="ARBA00048954"/>
    </source>
</evidence>
<dbReference type="GO" id="GO:0006139">
    <property type="term" value="P:nucleobase-containing compound metabolic process"/>
    <property type="evidence" value="ECO:0007669"/>
    <property type="project" value="InterPro"/>
</dbReference>
<dbReference type="GO" id="GO:0005524">
    <property type="term" value="F:ATP binding"/>
    <property type="evidence" value="ECO:0007669"/>
    <property type="project" value="UniProtKB-KW"/>
</dbReference>
<dbReference type="NCBIfam" id="TIGR00604">
    <property type="entry name" value="rad3"/>
    <property type="match status" value="1"/>
</dbReference>
<accession>A0AAN7T0T8</accession>
<evidence type="ECO:0000256" key="10">
    <source>
        <dbReference type="ARBA" id="ARBA00022840"/>
    </source>
</evidence>
<comment type="catalytic activity">
    <reaction evidence="21">
        <text>ATP + H2O = ADP + phosphate + H(+)</text>
        <dbReference type="Rhea" id="RHEA:13065"/>
        <dbReference type="ChEBI" id="CHEBI:15377"/>
        <dbReference type="ChEBI" id="CHEBI:15378"/>
        <dbReference type="ChEBI" id="CHEBI:30616"/>
        <dbReference type="ChEBI" id="CHEBI:43474"/>
        <dbReference type="ChEBI" id="CHEBI:456216"/>
        <dbReference type="EC" id="5.6.2.3"/>
    </reaction>
</comment>
<dbReference type="Pfam" id="PF13307">
    <property type="entry name" value="Helicase_C_2"/>
    <property type="match status" value="1"/>
</dbReference>
<keyword evidence="15" id="KW-0131">Cell cycle</keyword>
<evidence type="ECO:0000256" key="1">
    <source>
        <dbReference type="ARBA" id="ARBA00001966"/>
    </source>
</evidence>